<dbReference type="PANTHER" id="PTHR43792:SF8">
    <property type="entry name" value="[RIBOSOMAL PROTEIN US5]-ALANINE N-ACETYLTRANSFERASE"/>
    <property type="match status" value="1"/>
</dbReference>
<dbReference type="InterPro" id="IPR016181">
    <property type="entry name" value="Acyl_CoA_acyltransferase"/>
</dbReference>
<dbReference type="RefSeq" id="WP_111870001.1">
    <property type="nucleotide sequence ID" value="NZ_QLYX01000011.1"/>
</dbReference>
<evidence type="ECO:0000259" key="4">
    <source>
        <dbReference type="PROSITE" id="PS51186"/>
    </source>
</evidence>
<dbReference type="InterPro" id="IPR000182">
    <property type="entry name" value="GNAT_dom"/>
</dbReference>
<evidence type="ECO:0000256" key="2">
    <source>
        <dbReference type="ARBA" id="ARBA00023315"/>
    </source>
</evidence>
<sequence length="190" mass="20772">MRAHPVAQGRRVVLRRVVSEDCTEFTALARASADLHRPWIHTPATPEEFADYLARFDGVQAVGLVACLRDTGAIAGLINISQIVRGPYQRGTLGYGAFAATAGRGYMAEGLGLVLGYAFGELGLHRLEADIQPGNEASRGLVARLGFRLEGYSPGLIRIDGIWRDHERWAVTAEMADTATGQYRDHRMHV</sequence>
<dbReference type="InterPro" id="IPR051531">
    <property type="entry name" value="N-acetyltransferase"/>
</dbReference>
<dbReference type="OrthoDB" id="5242221at2"/>
<dbReference type="GO" id="GO:0008999">
    <property type="term" value="F:protein-N-terminal-alanine acetyltransferase activity"/>
    <property type="evidence" value="ECO:0007669"/>
    <property type="project" value="TreeGrafter"/>
</dbReference>
<name>A0A365H3L6_9ACTN</name>
<dbReference type="PROSITE" id="PS51186">
    <property type="entry name" value="GNAT"/>
    <property type="match status" value="1"/>
</dbReference>
<reference evidence="5 6" key="1">
    <citation type="submission" date="2018-06" db="EMBL/GenBank/DDBJ databases">
        <title>Actinomadura craniellae sp. nov. isolated from marine sponge Craniella sp.</title>
        <authorList>
            <person name="Li L."/>
            <person name="Xu Q.H."/>
            <person name="Lin H.W."/>
            <person name="Lu Y.H."/>
        </authorList>
    </citation>
    <scope>NUCLEOTIDE SEQUENCE [LARGE SCALE GENOMIC DNA]</scope>
    <source>
        <strain evidence="5 6">LHW63021</strain>
    </source>
</reference>
<evidence type="ECO:0000256" key="3">
    <source>
        <dbReference type="ARBA" id="ARBA00038502"/>
    </source>
</evidence>
<protein>
    <submittedName>
        <fullName evidence="5">RimJ/RimL family protein N-acetyltransferase</fullName>
    </submittedName>
</protein>
<feature type="domain" description="N-acetyltransferase" evidence="4">
    <location>
        <begin position="12"/>
        <end position="174"/>
    </location>
</feature>
<proteinExistence type="inferred from homology"/>
<evidence type="ECO:0000313" key="6">
    <source>
        <dbReference type="Proteomes" id="UP000251891"/>
    </source>
</evidence>
<keyword evidence="6" id="KW-1185">Reference proteome</keyword>
<comment type="caution">
    <text evidence="5">The sequence shown here is derived from an EMBL/GenBank/DDBJ whole genome shotgun (WGS) entry which is preliminary data.</text>
</comment>
<keyword evidence="2" id="KW-0012">Acyltransferase</keyword>
<dbReference type="AlphaFoldDB" id="A0A365H3L6"/>
<dbReference type="Pfam" id="PF13302">
    <property type="entry name" value="Acetyltransf_3"/>
    <property type="match status" value="1"/>
</dbReference>
<dbReference type="Proteomes" id="UP000251891">
    <property type="component" value="Unassembled WGS sequence"/>
</dbReference>
<organism evidence="5 6">
    <name type="scientific">Actinomadura craniellae</name>
    <dbReference type="NCBI Taxonomy" id="2231787"/>
    <lineage>
        <taxon>Bacteria</taxon>
        <taxon>Bacillati</taxon>
        <taxon>Actinomycetota</taxon>
        <taxon>Actinomycetes</taxon>
        <taxon>Streptosporangiales</taxon>
        <taxon>Thermomonosporaceae</taxon>
        <taxon>Actinomadura</taxon>
    </lineage>
</organism>
<evidence type="ECO:0000313" key="5">
    <source>
        <dbReference type="EMBL" id="RAY12813.1"/>
    </source>
</evidence>
<dbReference type="Gene3D" id="3.40.630.30">
    <property type="match status" value="1"/>
</dbReference>
<dbReference type="PANTHER" id="PTHR43792">
    <property type="entry name" value="GNAT FAMILY, PUTATIVE (AFU_ORTHOLOGUE AFUA_3G00765)-RELATED-RELATED"/>
    <property type="match status" value="1"/>
</dbReference>
<accession>A0A365H3L6</accession>
<evidence type="ECO:0000256" key="1">
    <source>
        <dbReference type="ARBA" id="ARBA00022679"/>
    </source>
</evidence>
<gene>
    <name evidence="5" type="ORF">DPM19_22605</name>
</gene>
<comment type="similarity">
    <text evidence="3">Belongs to the acetyltransferase family. RimJ subfamily.</text>
</comment>
<keyword evidence="1 5" id="KW-0808">Transferase</keyword>
<dbReference type="SUPFAM" id="SSF55729">
    <property type="entry name" value="Acyl-CoA N-acyltransferases (Nat)"/>
    <property type="match status" value="1"/>
</dbReference>
<dbReference type="GO" id="GO:0005737">
    <property type="term" value="C:cytoplasm"/>
    <property type="evidence" value="ECO:0007669"/>
    <property type="project" value="TreeGrafter"/>
</dbReference>
<dbReference type="EMBL" id="QLYX01000011">
    <property type="protein sequence ID" value="RAY12813.1"/>
    <property type="molecule type" value="Genomic_DNA"/>
</dbReference>